<gene>
    <name evidence="4" type="ORF">UO65_5325</name>
</gene>
<evidence type="ECO:0000313" key="5">
    <source>
        <dbReference type="Proteomes" id="UP000019277"/>
    </source>
</evidence>
<dbReference type="STRING" id="909613.UO65_5325"/>
<keyword evidence="5" id="KW-1185">Reference proteome</keyword>
<protein>
    <submittedName>
        <fullName evidence="4">Long-chain-fatty-acid--CoA ligase</fullName>
        <ecNumber evidence="4">6.2.1.3</ecNumber>
    </submittedName>
</protein>
<accession>W7IZ96</accession>
<dbReference type="Gene3D" id="3.40.50.12780">
    <property type="entry name" value="N-terminal domain of ligase-like"/>
    <property type="match status" value="1"/>
</dbReference>
<keyword evidence="2 4" id="KW-0436">Ligase</keyword>
<reference evidence="4 5" key="1">
    <citation type="journal article" date="2014" name="Genome Announc.">
        <title>Draft Genome Sequence of the Antitrypanosomally Active Sponge-Associated Bacterium Actinokineospora sp. Strain EG49.</title>
        <authorList>
            <person name="Harjes J."/>
            <person name="Ryu T."/>
            <person name="Abdelmohsen U.R."/>
            <person name="Moitinho-Silva L."/>
            <person name="Horn H."/>
            <person name="Ravasi T."/>
            <person name="Hentschel U."/>
        </authorList>
    </citation>
    <scope>NUCLEOTIDE SEQUENCE [LARGE SCALE GENOMIC DNA]</scope>
    <source>
        <strain evidence="4 5">EG49</strain>
    </source>
</reference>
<dbReference type="GO" id="GO:0004467">
    <property type="term" value="F:long-chain fatty acid-CoA ligase activity"/>
    <property type="evidence" value="ECO:0007669"/>
    <property type="project" value="UniProtKB-EC"/>
</dbReference>
<dbReference type="eggNOG" id="COG0318">
    <property type="taxonomic scope" value="Bacteria"/>
</dbReference>
<proteinExistence type="inferred from homology"/>
<evidence type="ECO:0000256" key="2">
    <source>
        <dbReference type="ARBA" id="ARBA00022598"/>
    </source>
</evidence>
<sequence>MTDDTFPPVLADLPPGSRVLVRLPNSPELARTLLGCFDRGLVAVPLHPRAPDAQVAALVTRVDAAALVDTAGARRVGGPDPDAGRGAGRAFIMFTSGSTGPQKGAVLSRAAVLGNTAKTAELHGITPDRPHGTCLPLYHCNALVLSLLGTHTTGSPLVLHTAFDPAGYLAALDRGGARTASMVPALLADLVEAAPPWPDALDYLVTAAAPLPRALAARFHRLYGDRLRQGYGLTEAVNFSLTTPRLTGADFRAAYLDAHPPVGVPLPGTEVRIEAGKVWLRTPDLMDGYWDDPAATAAAVTEDGWLRTGDLGEWRDGLLVLRGRRTERIDRGGEKHHPVDLERDWALPGVYAAVAVPEPTLGHDVGLVATDQAVDAVRAVVEGAAVRPSVVAFGGYRTTATGKPMRTAMGRALVARRISPSRYERLLGHAAACAEGIDTGTDIGRLAALVPRCPPVRADDDDPVFAAFDLLRAPRPDAAECETWRRRVLDAWPFTAYRDLAGAPVEPGRETTVDGRRVLAHTGSALDLLWAFLTGESAAVDRWAWLAARTGPRGAAVLRAGRHDLGGLLWTDRTTTPAR</sequence>
<organism evidence="4 5">
    <name type="scientific">Actinokineospora spheciospongiae</name>
    <dbReference type="NCBI Taxonomy" id="909613"/>
    <lineage>
        <taxon>Bacteria</taxon>
        <taxon>Bacillati</taxon>
        <taxon>Actinomycetota</taxon>
        <taxon>Actinomycetes</taxon>
        <taxon>Pseudonocardiales</taxon>
        <taxon>Pseudonocardiaceae</taxon>
        <taxon>Actinokineospora</taxon>
    </lineage>
</organism>
<dbReference type="Proteomes" id="UP000019277">
    <property type="component" value="Unassembled WGS sequence"/>
</dbReference>
<dbReference type="SUPFAM" id="SSF56801">
    <property type="entry name" value="Acetyl-CoA synthetase-like"/>
    <property type="match status" value="1"/>
</dbReference>
<dbReference type="EC" id="6.2.1.3" evidence="4"/>
<evidence type="ECO:0000313" key="4">
    <source>
        <dbReference type="EMBL" id="EWC59379.1"/>
    </source>
</evidence>
<comment type="caution">
    <text evidence="4">The sequence shown here is derived from an EMBL/GenBank/DDBJ whole genome shotgun (WGS) entry which is preliminary data.</text>
</comment>
<dbReference type="Pfam" id="PF00501">
    <property type="entry name" value="AMP-binding"/>
    <property type="match status" value="1"/>
</dbReference>
<dbReference type="CDD" id="cd04433">
    <property type="entry name" value="AFD_class_I"/>
    <property type="match status" value="1"/>
</dbReference>
<feature type="domain" description="AMP-dependent synthetase/ligase" evidence="3">
    <location>
        <begin position="13"/>
        <end position="290"/>
    </location>
</feature>
<name>W7IZ96_9PSEU</name>
<dbReference type="PANTHER" id="PTHR43201">
    <property type="entry name" value="ACYL-COA SYNTHETASE"/>
    <property type="match status" value="1"/>
</dbReference>
<dbReference type="InterPro" id="IPR042099">
    <property type="entry name" value="ANL_N_sf"/>
</dbReference>
<dbReference type="GO" id="GO:0031956">
    <property type="term" value="F:medium-chain fatty acid-CoA ligase activity"/>
    <property type="evidence" value="ECO:0007669"/>
    <property type="project" value="TreeGrafter"/>
</dbReference>
<dbReference type="PATRIC" id="fig|909613.9.peg.5319"/>
<dbReference type="OrthoDB" id="3664166at2"/>
<dbReference type="InterPro" id="IPR000873">
    <property type="entry name" value="AMP-dep_synth/lig_dom"/>
</dbReference>
<dbReference type="EMBL" id="AYXG01000206">
    <property type="protein sequence ID" value="EWC59379.1"/>
    <property type="molecule type" value="Genomic_DNA"/>
</dbReference>
<dbReference type="AlphaFoldDB" id="W7IZ96"/>
<dbReference type="PANTHER" id="PTHR43201:SF5">
    <property type="entry name" value="MEDIUM-CHAIN ACYL-COA LIGASE ACSF2, MITOCHONDRIAL"/>
    <property type="match status" value="1"/>
</dbReference>
<dbReference type="RefSeq" id="WP_035287549.1">
    <property type="nucleotide sequence ID" value="NZ_AYXG01000206.1"/>
</dbReference>
<comment type="similarity">
    <text evidence="1">Belongs to the ATP-dependent AMP-binding enzyme family.</text>
</comment>
<evidence type="ECO:0000256" key="1">
    <source>
        <dbReference type="ARBA" id="ARBA00006432"/>
    </source>
</evidence>
<evidence type="ECO:0000259" key="3">
    <source>
        <dbReference type="Pfam" id="PF00501"/>
    </source>
</evidence>